<dbReference type="EC" id="2.1.1.113" evidence="2"/>
<evidence type="ECO:0000256" key="4">
    <source>
        <dbReference type="ARBA" id="ARBA00022679"/>
    </source>
</evidence>
<evidence type="ECO:0000256" key="1">
    <source>
        <dbReference type="ARBA" id="ARBA00010203"/>
    </source>
</evidence>
<protein>
    <recommendedName>
        <fullName evidence="2">site-specific DNA-methyltransferase (cytosine-N(4)-specific)</fullName>
        <ecNumber evidence="2">2.1.1.113</ecNumber>
    </recommendedName>
</protein>
<evidence type="ECO:0000256" key="2">
    <source>
        <dbReference type="ARBA" id="ARBA00012185"/>
    </source>
</evidence>
<comment type="catalytic activity">
    <reaction evidence="7">
        <text>a 2'-deoxycytidine in DNA + S-adenosyl-L-methionine = an N(4)-methyl-2'-deoxycytidine in DNA + S-adenosyl-L-homocysteine + H(+)</text>
        <dbReference type="Rhea" id="RHEA:16857"/>
        <dbReference type="Rhea" id="RHEA-COMP:11369"/>
        <dbReference type="Rhea" id="RHEA-COMP:13674"/>
        <dbReference type="ChEBI" id="CHEBI:15378"/>
        <dbReference type="ChEBI" id="CHEBI:57856"/>
        <dbReference type="ChEBI" id="CHEBI:59789"/>
        <dbReference type="ChEBI" id="CHEBI:85452"/>
        <dbReference type="ChEBI" id="CHEBI:137933"/>
        <dbReference type="EC" id="2.1.1.113"/>
    </reaction>
</comment>
<dbReference type="GO" id="GO:0032259">
    <property type="term" value="P:methylation"/>
    <property type="evidence" value="ECO:0007669"/>
    <property type="project" value="UniProtKB-KW"/>
</dbReference>
<dbReference type="SUPFAM" id="SSF53335">
    <property type="entry name" value="S-adenosyl-L-methionine-dependent methyltransferases"/>
    <property type="match status" value="2"/>
</dbReference>
<proteinExistence type="inferred from homology"/>
<dbReference type="GO" id="GO:0009307">
    <property type="term" value="P:DNA restriction-modification system"/>
    <property type="evidence" value="ECO:0007669"/>
    <property type="project" value="UniProtKB-KW"/>
</dbReference>
<dbReference type="RefSeq" id="WP_073027030.1">
    <property type="nucleotide sequence ID" value="NZ_FQZS01000024.1"/>
</dbReference>
<accession>A0A1M6HVD9</accession>
<dbReference type="PROSITE" id="PS00093">
    <property type="entry name" value="N4_MTASE"/>
    <property type="match status" value="1"/>
</dbReference>
<sequence>MLDNIDYRDYKKCDDIHGTVLYPAVMVAPIQKDILKNLILRDEIASVFDPFHGSGTSLYEAMEIAPNMHLVGCDINPLANLITRVKLQGVNSNIKSDINELKEHIIEPKDISYFSFPNMEKWFRTDIIESLKIVRSAITKISNDQNRLFFWYMLCDIIRKYSNTRSSTYKLHIKEADAISRMENNVIEDYIGSVEKNIYKFLHSSNNFILYKCNVLEKFRDFENELFDISITSPPYGDNATTVPYGQFSMLALYTIDRKDLELEGWELDNYSIIDSNSLGGKTKNIIMNDFEKALIAPYLKKISVAKHKKVICFFNDYFLFLRELCRVTKKYIVLTLGNRTVDRVQIDLTNITKTFLEKNGFENLKFVKREIPIKRTPKVTSIVNQKPVSSMNYEYIIIHRRNT</sequence>
<keyword evidence="4 8" id="KW-0808">Transferase</keyword>
<reference evidence="8 9" key="1">
    <citation type="submission" date="2016-11" db="EMBL/GenBank/DDBJ databases">
        <authorList>
            <person name="Jaros S."/>
            <person name="Januszkiewicz K."/>
            <person name="Wedrychowicz H."/>
        </authorList>
    </citation>
    <scope>NUCLEOTIDE SEQUENCE [LARGE SCALE GENOMIC DNA]</scope>
    <source>
        <strain evidence="8 9">DSM 19022</strain>
    </source>
</reference>
<name>A0A1M6HVD9_9FIRM</name>
<dbReference type="GO" id="GO:0015667">
    <property type="term" value="F:site-specific DNA-methyltransferase (cytosine-N4-specific) activity"/>
    <property type="evidence" value="ECO:0007669"/>
    <property type="project" value="UniProtKB-EC"/>
</dbReference>
<dbReference type="AlphaFoldDB" id="A0A1M6HVD9"/>
<comment type="similarity">
    <text evidence="1">Belongs to the N(4)/N(6)-methyltransferase family. N(4) subfamily.</text>
</comment>
<dbReference type="EMBL" id="FQZS01000024">
    <property type="protein sequence ID" value="SHJ26186.1"/>
    <property type="molecule type" value="Genomic_DNA"/>
</dbReference>
<dbReference type="InterPro" id="IPR017985">
    <property type="entry name" value="MeTrfase_CN4_CS"/>
</dbReference>
<keyword evidence="5" id="KW-0949">S-adenosyl-L-methionine</keyword>
<gene>
    <name evidence="8" type="ORF">SAMN02745176_02953</name>
</gene>
<evidence type="ECO:0000313" key="8">
    <source>
        <dbReference type="EMBL" id="SHJ26186.1"/>
    </source>
</evidence>
<dbReference type="GO" id="GO:0003677">
    <property type="term" value="F:DNA binding"/>
    <property type="evidence" value="ECO:0007669"/>
    <property type="project" value="InterPro"/>
</dbReference>
<evidence type="ECO:0000256" key="6">
    <source>
        <dbReference type="ARBA" id="ARBA00022747"/>
    </source>
</evidence>
<evidence type="ECO:0000256" key="7">
    <source>
        <dbReference type="ARBA" id="ARBA00049120"/>
    </source>
</evidence>
<dbReference type="OrthoDB" id="9800801at2"/>
<keyword evidence="9" id="KW-1185">Reference proteome</keyword>
<keyword evidence="3 8" id="KW-0489">Methyltransferase</keyword>
<evidence type="ECO:0000256" key="5">
    <source>
        <dbReference type="ARBA" id="ARBA00022691"/>
    </source>
</evidence>
<dbReference type="Proteomes" id="UP000184442">
    <property type="component" value="Unassembled WGS sequence"/>
</dbReference>
<dbReference type="STRING" id="1122184.SAMN02745176_02953"/>
<evidence type="ECO:0000313" key="9">
    <source>
        <dbReference type="Proteomes" id="UP000184442"/>
    </source>
</evidence>
<dbReference type="Gene3D" id="3.40.50.150">
    <property type="entry name" value="Vaccinia Virus protein VP39"/>
    <property type="match status" value="2"/>
</dbReference>
<evidence type="ECO:0000256" key="3">
    <source>
        <dbReference type="ARBA" id="ARBA00022603"/>
    </source>
</evidence>
<keyword evidence="6" id="KW-0680">Restriction system</keyword>
<organism evidence="8 9">
    <name type="scientific">Lutispora thermophila DSM 19022</name>
    <dbReference type="NCBI Taxonomy" id="1122184"/>
    <lineage>
        <taxon>Bacteria</taxon>
        <taxon>Bacillati</taxon>
        <taxon>Bacillota</taxon>
        <taxon>Clostridia</taxon>
        <taxon>Lutisporales</taxon>
        <taxon>Lutisporaceae</taxon>
        <taxon>Lutispora</taxon>
    </lineage>
</organism>
<dbReference type="InterPro" id="IPR029063">
    <property type="entry name" value="SAM-dependent_MTases_sf"/>
</dbReference>